<proteinExistence type="predicted"/>
<dbReference type="EMBL" id="BGZK01001982">
    <property type="protein sequence ID" value="GBP89194.1"/>
    <property type="molecule type" value="Genomic_DNA"/>
</dbReference>
<sequence>MEVGDGPHNIDLPNEVQQLQLSHTTSDIKFLPQTRLKNDTTIIIIDHSALVSLPTHGETTLKPLNDSPSFFIRCPSLLTMPSTTTNREQQMLHRILQLPVDAQNFNGKEHPPKTAFVHVTQAKRD</sequence>
<name>A0A4C1ZQ38_EUMVA</name>
<dbReference type="AlphaFoldDB" id="A0A4C1ZQ38"/>
<organism evidence="1 2">
    <name type="scientific">Eumeta variegata</name>
    <name type="common">Bagworm moth</name>
    <name type="synonym">Eumeta japonica</name>
    <dbReference type="NCBI Taxonomy" id="151549"/>
    <lineage>
        <taxon>Eukaryota</taxon>
        <taxon>Metazoa</taxon>
        <taxon>Ecdysozoa</taxon>
        <taxon>Arthropoda</taxon>
        <taxon>Hexapoda</taxon>
        <taxon>Insecta</taxon>
        <taxon>Pterygota</taxon>
        <taxon>Neoptera</taxon>
        <taxon>Endopterygota</taxon>
        <taxon>Lepidoptera</taxon>
        <taxon>Glossata</taxon>
        <taxon>Ditrysia</taxon>
        <taxon>Tineoidea</taxon>
        <taxon>Psychidae</taxon>
        <taxon>Oiketicinae</taxon>
        <taxon>Eumeta</taxon>
    </lineage>
</organism>
<protein>
    <submittedName>
        <fullName evidence="1">Uncharacterized protein</fullName>
    </submittedName>
</protein>
<gene>
    <name evidence="1" type="ORF">EVAR_60373_1</name>
</gene>
<evidence type="ECO:0000313" key="1">
    <source>
        <dbReference type="EMBL" id="GBP89194.1"/>
    </source>
</evidence>
<accession>A0A4C1ZQ38</accession>
<evidence type="ECO:0000313" key="2">
    <source>
        <dbReference type="Proteomes" id="UP000299102"/>
    </source>
</evidence>
<dbReference type="Proteomes" id="UP000299102">
    <property type="component" value="Unassembled WGS sequence"/>
</dbReference>
<keyword evidence="2" id="KW-1185">Reference proteome</keyword>
<comment type="caution">
    <text evidence="1">The sequence shown here is derived from an EMBL/GenBank/DDBJ whole genome shotgun (WGS) entry which is preliminary data.</text>
</comment>
<reference evidence="1 2" key="1">
    <citation type="journal article" date="2019" name="Commun. Biol.">
        <title>The bagworm genome reveals a unique fibroin gene that provides high tensile strength.</title>
        <authorList>
            <person name="Kono N."/>
            <person name="Nakamura H."/>
            <person name="Ohtoshi R."/>
            <person name="Tomita M."/>
            <person name="Numata K."/>
            <person name="Arakawa K."/>
        </authorList>
    </citation>
    <scope>NUCLEOTIDE SEQUENCE [LARGE SCALE GENOMIC DNA]</scope>
</reference>